<name>A0A8S1TXI1_PAROT</name>
<evidence type="ECO:0000313" key="4">
    <source>
        <dbReference type="Proteomes" id="UP000683925"/>
    </source>
</evidence>
<keyword evidence="1" id="KW-0472">Membrane</keyword>
<feature type="transmembrane region" description="Helical" evidence="1">
    <location>
        <begin position="2364"/>
        <end position="2382"/>
    </location>
</feature>
<comment type="caution">
    <text evidence="3">The sequence shown here is derived from an EMBL/GenBank/DDBJ whole genome shotgun (WGS) entry which is preliminary data.</text>
</comment>
<proteinExistence type="predicted"/>
<keyword evidence="2" id="KW-0732">Signal</keyword>
<dbReference type="PANTHER" id="PTHR11319:SF35">
    <property type="entry name" value="OUTER MEMBRANE PROTEIN PMPC-RELATED"/>
    <property type="match status" value="1"/>
</dbReference>
<feature type="transmembrane region" description="Helical" evidence="1">
    <location>
        <begin position="2423"/>
        <end position="2444"/>
    </location>
</feature>
<dbReference type="CDD" id="cd00064">
    <property type="entry name" value="FU"/>
    <property type="match status" value="1"/>
</dbReference>
<evidence type="ECO:0000256" key="1">
    <source>
        <dbReference type="SAM" id="Phobius"/>
    </source>
</evidence>
<dbReference type="OMA" id="DYENTWF"/>
<dbReference type="Proteomes" id="UP000683925">
    <property type="component" value="Unassembled WGS sequence"/>
</dbReference>
<evidence type="ECO:0008006" key="5">
    <source>
        <dbReference type="Google" id="ProtNLM"/>
    </source>
</evidence>
<dbReference type="InterPro" id="IPR006212">
    <property type="entry name" value="Furin_repeat"/>
</dbReference>
<dbReference type="PANTHER" id="PTHR11319">
    <property type="entry name" value="G PROTEIN-COUPLED RECEPTOR-RELATED"/>
    <property type="match status" value="1"/>
</dbReference>
<feature type="transmembrane region" description="Helical" evidence="1">
    <location>
        <begin position="2635"/>
        <end position="2655"/>
    </location>
</feature>
<feature type="signal peptide" evidence="2">
    <location>
        <begin position="1"/>
        <end position="17"/>
    </location>
</feature>
<keyword evidence="1" id="KW-0812">Transmembrane</keyword>
<evidence type="ECO:0000256" key="2">
    <source>
        <dbReference type="SAM" id="SignalP"/>
    </source>
</evidence>
<evidence type="ECO:0000313" key="3">
    <source>
        <dbReference type="EMBL" id="CAD8156187.1"/>
    </source>
</evidence>
<sequence length="2830" mass="330078">MINLFLFLIIQTKLVDGFETIKMNSSNQYLRRLVQLKDDEQTRNSCLTYGIWSKYNPLSTITQMGKFGLFDSHCFHLHNVIDQESQSLNLVYYDCLNSASKKITKTLLFINNRDEQNRFEITIDPFDYENTWFYLQIISWPLQDIFRLIIMKRQEIQYETTRQMKYPFKDTNLIFTFGSNLLVRNSRINDQSIGQIFSYFPGPIILQDVSISSLALDFAFIDSANKVYSSIKSCVCSSNSKSLIGDMDVKQQDMNQFISDKINCDSFVLAGWIKVKEIVNQQDQSTYQLIKIQANLLHPTFQNQNLSPFQLMYHLSQQKNEIEITTYSYTFPDVSIDFSNNPFLLSRRILIKNKITLWHYLKVELQKNKLNVAIIFYEDKDTFHYDANFQVLQFQNCQFKVQYGNCLQTKINILTILIRNLEFYNCYKKLTQQSCHYSCLECDGPTNQDCLSCSIGSQRIYLPKYKVCICPQNTIDNQNQCQEYQNSGLRLIKNEDPITSQDCKYGYFEFDGDCIKCPSMIKEQFISCVECLKNPKTWFEYPICYIVYVIKPNITFDEAYIPFGRIHYYFDGILLNPIHNIHTSTYETDLKNIDGIFKEFQLAQNNFRRFCQQMDFAVTDQFICYECLIDNCQVCQITPTSFECVGCYAKYVLINGECIQQSQDNSISTLVCLPPFYYSFEKQCKICEIKYCIYCFEYSTSDLNVCTLVTVSDFNLRNLQNIKIGCALCEENYIFDFTLGLCLKQIPEIDNCQRTYINLQSQEQCVSSKNPDFSIAPEISNCQKYIDNCNLCSLNIEKKIKCVVCQDNYVIEDNKCYQNEEFNLQNNLIQNYTNKIQSFILQFVPNLKTTVYSKYLSLLNSDKQFCDSQCLLCDITIPYCKYCPLNYQKKYIITEKGPNCTYCHPLCQVCTARSTKEMQLNFPNFNVTQDNQIYTKTCIKAYFDPSIFYDHYSQTVKYCFNQDCKDKYIFDVSYPSCDFTRFNKMYESAINTQYCNQIGIEYLKINFTFQVLQPNCYLTLPLNFSTQLKQKVFTIKKVEFKLTSQKYLEITLFTNNSFKNYDQVEISNLGFIISEDSYFLFQNANNKIDLILSNFTIRQSIVQNIDSMFRADIFGNIIINNFTVENSTFINSSIFNFQQNQVQGTISITNLKFKNCTIIESALFKMSKVESIISLNYFILDQSLLRNSSIFSFYSSYSQQSKHLNLLNTIIRNSNFSRSYLINCTNQIEVNMHDFQFYLNSLEDSVIFQVSHNISMTKLNMYQNVLSFSQFLTITQILLKHQIMCKINEFIANQNHYQSSNIILIFSTFSTNSLIINFDNFQITENFKLFKQNENIQLFCMNSQEIHMSNFLIIDNHDLVIFYLSENTKISITNMTYKNSIQNFKIPISSSCLITNNTNKLLYIFGFTTIYIANVQVLQILSVEEPIIQISPSQQNISYVTRQIQIINVTFTQNILIQSTLTNLISLLIIESDKKANILLQNIEYEENFLHSYTSNALREAASLLYITSSLSQLIVMNFFCKNNAFTNSSNAFIAMMSAEIILINYTITNHNFLSQQIWTKYYELQFNENLNQQNLNEIIFQILQIKNIGGAGLFSVKNMSCIDCSFSQILAMQSPVFDITTSERGLINLFNITIDQIESNLLSIEKGSGCISIYSSNSDLNLNITNAVFSSIFNRMAPSIFTINPSKSQNIIQLKNTQIINCISLLNQIINVQFSSSQAKENIISFVNMRIAQKYDAWSIYFLKIRDLLIQEVTDAVNNQNSIMSFQNCMVSINDFLIEGIITNTIFQFSNTPKLELFNIKIDNIQMLYSFNLIQVTQIQQIQSIVQIEHLIIKNTYLYKNEIKSESNYQFHNYNIRGCNIIQQDSDNEKDYFYVYVNSLQQNNQLESSFLYFKSNSNQNGYYFNDITFEHNDCNWCNKGLLFIEISDFNYIKFENFNCIYNSIKQFGCLLFSQQTYLQSKISISNSNFLFNNGSQGIGITAQKTNLILKRCKILNNSAETFGGGLYMQVQSSAFNINKSIIIGNKARIGGGIYLEDDCKLNSNNFLESLLFFNSAEVYGNNLKEIPNHLAFFVNYIQSPTESVFLNNEQTNKLNLKTYRMVEQGIEIFAKDLLIPSNQILQTYQIFDIHNSNYKPYIKDISLHFENSRNEKMHNLANSSCEVKDKIIAKDFQELADRSNYQTLDFDNENSSFPFGSLSFSLDPYQQNYSHLQIEISCQLQESSKILTYLLYAKSLKCQLGEFYVDNGCQLCQSNQGYYSVIYDATKCSIFDKEKYSDITSNMIKLLPGFWRPNNFSDYVEPCFKNPLFCLGGWQVSHNTCQLGHIGALCEECDIYNIRGHGSYFKNQWDENCLKCEFQWSNTLPILIGCLWTFISISMSLRSISRSNQLYASLIIAQRFSKILFKLNQDQESIQLKMMINYIWIFSVIFTFNIRFQFSLLFVEQTSDTSYFIAKDFDCQISSIEQIPLVYLKIFAMLIFMIILFILTIAGSILYSLTIKQKLDLSLLSNTALYLYVFNYAGLIKMFSSLISKREVSKNSYIQGDLSLKYGSQDHYLWMYYFIIPGLFVIGALIPIMIFILLKINRTRLEKIKLRRHISYLLNEYKQERYYWELIKLFKKSIIIFIMTNFETDIVLKASLLGLCLLIYQILATFHQPFTIKKYNNLDLQTSQICSISIFLAITKYICEQNNYVSPSTLLQILIIGCVIKLCYPFVFGIARSYFKKYQFFFLNKLYSLLNQKVPNFLFTIMLMQKLEKEKLRKKKLKNHISKLKSHLIYYSKLQLRNSKQIMSGFYQSSLSSRTNSVKSSRIGIEKLYFDHTEQEEFTKR</sequence>
<gene>
    <name evidence="3" type="ORF">POCTA_138.1.T0310337</name>
</gene>
<organism evidence="3 4">
    <name type="scientific">Paramecium octaurelia</name>
    <dbReference type="NCBI Taxonomy" id="43137"/>
    <lineage>
        <taxon>Eukaryota</taxon>
        <taxon>Sar</taxon>
        <taxon>Alveolata</taxon>
        <taxon>Ciliophora</taxon>
        <taxon>Intramacronucleata</taxon>
        <taxon>Oligohymenophorea</taxon>
        <taxon>Peniculida</taxon>
        <taxon>Parameciidae</taxon>
        <taxon>Paramecium</taxon>
    </lineage>
</organism>
<feature type="transmembrane region" description="Helical" evidence="1">
    <location>
        <begin position="2512"/>
        <end position="2532"/>
    </location>
</feature>
<feature type="transmembrane region" description="Helical" evidence="1">
    <location>
        <begin position="2475"/>
        <end position="2500"/>
    </location>
</feature>
<dbReference type="OrthoDB" id="77931at2759"/>
<protein>
    <recommendedName>
        <fullName evidence="5">Transmembrane protein</fullName>
    </recommendedName>
</protein>
<reference evidence="3" key="1">
    <citation type="submission" date="2021-01" db="EMBL/GenBank/DDBJ databases">
        <authorList>
            <consortium name="Genoscope - CEA"/>
            <person name="William W."/>
        </authorList>
    </citation>
    <scope>NUCLEOTIDE SEQUENCE</scope>
</reference>
<keyword evidence="4" id="KW-1185">Reference proteome</keyword>
<keyword evidence="1" id="KW-1133">Transmembrane helix</keyword>
<accession>A0A8S1TXI1</accession>
<feature type="chain" id="PRO_5035716891" description="Transmembrane protein" evidence="2">
    <location>
        <begin position="18"/>
        <end position="2830"/>
    </location>
</feature>
<dbReference type="EMBL" id="CAJJDP010000031">
    <property type="protein sequence ID" value="CAD8156187.1"/>
    <property type="molecule type" value="Genomic_DNA"/>
</dbReference>
<feature type="transmembrane region" description="Helical" evidence="1">
    <location>
        <begin position="2699"/>
        <end position="2720"/>
    </location>
</feature>
<feature type="transmembrane region" description="Helical" evidence="1">
    <location>
        <begin position="2559"/>
        <end position="2583"/>
    </location>
</feature>